<dbReference type="Gene3D" id="2.60.40.10">
    <property type="entry name" value="Immunoglobulins"/>
    <property type="match status" value="1"/>
</dbReference>
<organism evidence="3 4">
    <name type="scientific">Niastella populi</name>
    <dbReference type="NCBI Taxonomy" id="550983"/>
    <lineage>
        <taxon>Bacteria</taxon>
        <taxon>Pseudomonadati</taxon>
        <taxon>Bacteroidota</taxon>
        <taxon>Chitinophagia</taxon>
        <taxon>Chitinophagales</taxon>
        <taxon>Chitinophagaceae</taxon>
        <taxon>Niastella</taxon>
    </lineage>
</organism>
<dbReference type="InterPro" id="IPR026444">
    <property type="entry name" value="Secre_tail"/>
</dbReference>
<dbReference type="STRING" id="550983.A4R26_17270"/>
<sequence length="630" mass="66214">MKKFTSTITMAFLCLYVNAQVGSLDPTFNASGTPGFRIDNASGTPDGYEFATAMAITSDGKLLVGGRAENDNYFLITRYTMAGEIDATFGTGGVVKVRSEVNNSARGYGMVLQPDGKIVMAGWNWPSTIDFCVMRFNADGSFDNTFGTGGKVTTPIGAGNDEGTNVALQSDGKIVVTGSSFNASGNTDYVVIRYTSTGVVDSTFGTNGIVTTDINAYDIPEGIAINNATGAITIAGTSNSDYSLLGTHHTGNGDFTVVRYTSTGALDASFGTGGIATFDISSGSADAAHGLAVQPDGKLIVAGTTVRTVNNKDVVVLRLTTAGALDASFGTGGVVIENYDGVNSDDDCRSVALQSDGKIVIGGNVDAFPNTTGLKPIGLMLMRFTNNGVLDPSFDGDGKTAANIAYTDNDFGMALVLSANRIYLSGSSGQPKDLAIAAFQNTVGGALPLVLSQFYGQKQTSKVVLQWQTASEEGVKQFVIERSNDGKTFKAIGTVAATGNSTTTRKYNFADNSPFISATNYYRLLMQDADGSFKYSKTLNIKFDGQLSTDMKVYPSIVRDILQVQLPDGMKGNIGIQIIDMNGRIIRRNNIAGDGSALNTTMDVSTLVKGIYIIKASAGNTTAISRFTKN</sequence>
<dbReference type="SUPFAM" id="SSF82171">
    <property type="entry name" value="DPP6 N-terminal domain-like"/>
    <property type="match status" value="1"/>
</dbReference>
<comment type="caution">
    <text evidence="3">The sequence shown here is derived from an EMBL/GenBank/DDBJ whole genome shotgun (WGS) entry which is preliminary data.</text>
</comment>
<reference evidence="4" key="1">
    <citation type="submission" date="2016-04" db="EMBL/GenBank/DDBJ databases">
        <authorList>
            <person name="Chen L."/>
            <person name="Zhuang W."/>
            <person name="Wang G."/>
        </authorList>
    </citation>
    <scope>NUCLEOTIDE SEQUENCE [LARGE SCALE GENOMIC DNA]</scope>
    <source>
        <strain evidence="4">208</strain>
    </source>
</reference>
<evidence type="ECO:0000259" key="2">
    <source>
        <dbReference type="Pfam" id="PF18962"/>
    </source>
</evidence>
<name>A0A1V9FX60_9BACT</name>
<evidence type="ECO:0000313" key="4">
    <source>
        <dbReference type="Proteomes" id="UP000192276"/>
    </source>
</evidence>
<feature type="domain" description="Secretion system C-terminal sorting" evidence="2">
    <location>
        <begin position="553"/>
        <end position="626"/>
    </location>
</feature>
<dbReference type="NCBIfam" id="TIGR02608">
    <property type="entry name" value="delta_60_rpt"/>
    <property type="match status" value="6"/>
</dbReference>
<feature type="signal peptide" evidence="1">
    <location>
        <begin position="1"/>
        <end position="19"/>
    </location>
</feature>
<keyword evidence="1" id="KW-0732">Signal</keyword>
<dbReference type="RefSeq" id="WP_081163812.1">
    <property type="nucleotide sequence ID" value="NZ_LWBP01000112.1"/>
</dbReference>
<protein>
    <recommendedName>
        <fullName evidence="2">Secretion system C-terminal sorting domain-containing protein</fullName>
    </recommendedName>
</protein>
<dbReference type="Proteomes" id="UP000192276">
    <property type="component" value="Unassembled WGS sequence"/>
</dbReference>
<evidence type="ECO:0000256" key="1">
    <source>
        <dbReference type="SAM" id="SignalP"/>
    </source>
</evidence>
<dbReference type="EMBL" id="LWBP01000112">
    <property type="protein sequence ID" value="OQP62932.1"/>
    <property type="molecule type" value="Genomic_DNA"/>
</dbReference>
<dbReference type="Gene3D" id="2.80.10.50">
    <property type="match status" value="3"/>
</dbReference>
<dbReference type="Pfam" id="PF17164">
    <property type="entry name" value="DUF5122"/>
    <property type="match status" value="5"/>
</dbReference>
<dbReference type="InterPro" id="IPR013783">
    <property type="entry name" value="Ig-like_fold"/>
</dbReference>
<dbReference type="InterPro" id="IPR013431">
    <property type="entry name" value="Delta_60_rpt"/>
</dbReference>
<dbReference type="NCBIfam" id="TIGR04183">
    <property type="entry name" value="Por_Secre_tail"/>
    <property type="match status" value="1"/>
</dbReference>
<gene>
    <name evidence="3" type="ORF">A4R26_17270</name>
</gene>
<keyword evidence="4" id="KW-1185">Reference proteome</keyword>
<accession>A0A1V9FX60</accession>
<dbReference type="AlphaFoldDB" id="A0A1V9FX60"/>
<feature type="chain" id="PRO_5013161857" description="Secretion system C-terminal sorting domain-containing protein" evidence="1">
    <location>
        <begin position="20"/>
        <end position="630"/>
    </location>
</feature>
<evidence type="ECO:0000313" key="3">
    <source>
        <dbReference type="EMBL" id="OQP62932.1"/>
    </source>
</evidence>
<proteinExistence type="predicted"/>
<dbReference type="Pfam" id="PF18962">
    <property type="entry name" value="Por_Secre_tail"/>
    <property type="match status" value="1"/>
</dbReference>
<dbReference type="OrthoDB" id="9805017at2"/>